<dbReference type="EMBL" id="BGJZ01000031">
    <property type="protein sequence ID" value="GBH07421.1"/>
    <property type="molecule type" value="Genomic_DNA"/>
</dbReference>
<evidence type="ECO:0000313" key="1">
    <source>
        <dbReference type="EMBL" id="GBH07421.1"/>
    </source>
</evidence>
<dbReference type="AlphaFoldDB" id="A0A2V0Q4V8"/>
<proteinExistence type="predicted"/>
<protein>
    <submittedName>
        <fullName evidence="1">Phosphoribosylaminoimidazole-succinocarboxamide synthase</fullName>
    </submittedName>
</protein>
<gene>
    <name evidence="1" type="ORF">KPSA1_00776</name>
</gene>
<evidence type="ECO:0000313" key="2">
    <source>
        <dbReference type="Proteomes" id="UP000247480"/>
    </source>
</evidence>
<dbReference type="Proteomes" id="UP000247480">
    <property type="component" value="Unassembled WGS sequence"/>
</dbReference>
<reference evidence="1 2" key="1">
    <citation type="submission" date="2018-04" db="EMBL/GenBank/DDBJ databases">
        <title>Draft genome sequence of Pseudomonas syringae pv. actinidiae biovar 1 strains isolated from kiwifruit in Kagawa prefecture.</title>
        <authorList>
            <person name="Tabuchi M."/>
            <person name="Saito M."/>
            <person name="Fujiwara S."/>
            <person name="Sasa N."/>
            <person name="Akimitsu K."/>
            <person name="Gomi K."/>
            <person name="Konishi-Sugita S."/>
            <person name="Hamano K."/>
            <person name="Kataoka I."/>
        </authorList>
    </citation>
    <scope>NUCLEOTIDE SEQUENCE [LARGE SCALE GENOMIC DNA]</scope>
    <source>
        <strain evidence="1 2">MAFF212206</strain>
    </source>
</reference>
<organism evidence="1 2">
    <name type="scientific">Pseudomonas syringae pv. actinidiae</name>
    <dbReference type="NCBI Taxonomy" id="103796"/>
    <lineage>
        <taxon>Bacteria</taxon>
        <taxon>Pseudomonadati</taxon>
        <taxon>Pseudomonadota</taxon>
        <taxon>Gammaproteobacteria</taxon>
        <taxon>Pseudomonadales</taxon>
        <taxon>Pseudomonadaceae</taxon>
        <taxon>Pseudomonas</taxon>
        <taxon>Pseudomonas syringae</taxon>
    </lineage>
</organism>
<name>A0A2V0Q4V8_PSESF</name>
<sequence length="192" mass="21080">MNPMLIRSVMGVLEQFPSILLADFIWPDRALAWGLTTYCAMQPERYLRLLSRAENMYIPASTASKNMRTCQCPVSRMVTAGPGQIPAIPQPIPNARLPPIKRASNSFFTGKCIRAPSKDCLFLRAQLSGMAATEMAPAITRASDGSHVPLTSRKARTLAGFAIPAKSRPKPNIKPEKNAVNLIIVRLPVHED</sequence>
<accession>A0A2V0Q4V8</accession>
<comment type="caution">
    <text evidence="1">The sequence shown here is derived from an EMBL/GenBank/DDBJ whole genome shotgun (WGS) entry which is preliminary data.</text>
</comment>